<dbReference type="GO" id="GO:0004523">
    <property type="term" value="F:RNA-DNA hybrid ribonuclease activity"/>
    <property type="evidence" value="ECO:0007669"/>
    <property type="project" value="InterPro"/>
</dbReference>
<gene>
    <name evidence="3" type="ORF">Cgig2_005842</name>
</gene>
<dbReference type="InterPro" id="IPR044730">
    <property type="entry name" value="RNase_H-like_dom_plant"/>
</dbReference>
<dbReference type="Gene3D" id="3.30.420.10">
    <property type="entry name" value="Ribonuclease H-like superfamily/Ribonuclease H"/>
    <property type="match status" value="1"/>
</dbReference>
<dbReference type="InterPro" id="IPR052929">
    <property type="entry name" value="RNase_H-like_EbsB-rel"/>
</dbReference>
<evidence type="ECO:0000313" key="4">
    <source>
        <dbReference type="Proteomes" id="UP001153076"/>
    </source>
</evidence>
<feature type="domain" description="Reverse transcriptase zinc-binding" evidence="2">
    <location>
        <begin position="111"/>
        <end position="151"/>
    </location>
</feature>
<sequence>MWWQRARTDFLKFRDLNRRWFHSRASMRRTKNVISKLQDADGVVYMDADKLEHIVVDYFTQLFTGASTLPITPRLVHKRVCKVSELIDANRGWWDLIMSISLSDSMPRDKLIWHNIAKRITNFNMNCLICGFDCESETHILLHCPLAKQIWEGTSFEKRLWQTQFRTIRDCVEKAIGELGEEDLGLFMAIIWECWNARNRFIFKKADHNPSVLSKRVSSLGLSYREMKASSEQPKSTFPTLWKPPLMGILKLNFDGGKVGEDSWGWGFVIRSFDGDVVLAGAQQGPGFAGPTIEEARACLSGLQSAHDQGFLNLVVEVDCPPLIQKLQNKLIKDNVLGLFIIDILQLVAKFDCVSFMFVKKGGNRVAHELTHQQPLCYERRVWVDDVPDDIVSWASDDMVAHIESNLI</sequence>
<organism evidence="3 4">
    <name type="scientific">Carnegiea gigantea</name>
    <dbReference type="NCBI Taxonomy" id="171969"/>
    <lineage>
        <taxon>Eukaryota</taxon>
        <taxon>Viridiplantae</taxon>
        <taxon>Streptophyta</taxon>
        <taxon>Embryophyta</taxon>
        <taxon>Tracheophyta</taxon>
        <taxon>Spermatophyta</taxon>
        <taxon>Magnoliopsida</taxon>
        <taxon>eudicotyledons</taxon>
        <taxon>Gunneridae</taxon>
        <taxon>Pentapetalae</taxon>
        <taxon>Caryophyllales</taxon>
        <taxon>Cactineae</taxon>
        <taxon>Cactaceae</taxon>
        <taxon>Cactoideae</taxon>
        <taxon>Echinocereeae</taxon>
        <taxon>Carnegiea</taxon>
    </lineage>
</organism>
<dbReference type="GO" id="GO:0003676">
    <property type="term" value="F:nucleic acid binding"/>
    <property type="evidence" value="ECO:0007669"/>
    <property type="project" value="InterPro"/>
</dbReference>
<dbReference type="InterPro" id="IPR002156">
    <property type="entry name" value="RNaseH_domain"/>
</dbReference>
<proteinExistence type="predicted"/>
<dbReference type="CDD" id="cd06222">
    <property type="entry name" value="RNase_H_like"/>
    <property type="match status" value="1"/>
</dbReference>
<protein>
    <recommendedName>
        <fullName evidence="5">RNase H type-1 domain-containing protein</fullName>
    </recommendedName>
</protein>
<dbReference type="PANTHER" id="PTHR47074:SF21">
    <property type="entry name" value="RNASE H TYPE-1 DOMAIN-CONTAINING PROTEIN"/>
    <property type="match status" value="1"/>
</dbReference>
<keyword evidence="4" id="KW-1185">Reference proteome</keyword>
<name>A0A9Q1QLU0_9CARY</name>
<dbReference type="OrthoDB" id="914111at2759"/>
<dbReference type="InterPro" id="IPR012337">
    <property type="entry name" value="RNaseH-like_sf"/>
</dbReference>
<evidence type="ECO:0008006" key="5">
    <source>
        <dbReference type="Google" id="ProtNLM"/>
    </source>
</evidence>
<evidence type="ECO:0000259" key="2">
    <source>
        <dbReference type="Pfam" id="PF13966"/>
    </source>
</evidence>
<reference evidence="3" key="1">
    <citation type="submission" date="2022-04" db="EMBL/GenBank/DDBJ databases">
        <title>Carnegiea gigantea Genome sequencing and assembly v2.</title>
        <authorList>
            <person name="Copetti D."/>
            <person name="Sanderson M.J."/>
            <person name="Burquez A."/>
            <person name="Wojciechowski M.F."/>
        </authorList>
    </citation>
    <scope>NUCLEOTIDE SEQUENCE</scope>
    <source>
        <strain evidence="3">SGP5-SGP5p</strain>
        <tissue evidence="3">Aerial part</tissue>
    </source>
</reference>
<dbReference type="InterPro" id="IPR036397">
    <property type="entry name" value="RNaseH_sf"/>
</dbReference>
<dbReference type="AlphaFoldDB" id="A0A9Q1QLU0"/>
<feature type="domain" description="RNase H type-1" evidence="1">
    <location>
        <begin position="253"/>
        <end position="371"/>
    </location>
</feature>
<dbReference type="SUPFAM" id="SSF53098">
    <property type="entry name" value="Ribonuclease H-like"/>
    <property type="match status" value="1"/>
</dbReference>
<dbReference type="InterPro" id="IPR026960">
    <property type="entry name" value="RVT-Znf"/>
</dbReference>
<accession>A0A9Q1QLU0</accession>
<dbReference type="Pfam" id="PF13966">
    <property type="entry name" value="zf-RVT"/>
    <property type="match status" value="1"/>
</dbReference>
<evidence type="ECO:0000259" key="1">
    <source>
        <dbReference type="Pfam" id="PF13456"/>
    </source>
</evidence>
<dbReference type="PANTHER" id="PTHR47074">
    <property type="entry name" value="BNAC02G40300D PROTEIN"/>
    <property type="match status" value="1"/>
</dbReference>
<dbReference type="Pfam" id="PF13456">
    <property type="entry name" value="RVT_3"/>
    <property type="match status" value="1"/>
</dbReference>
<comment type="caution">
    <text evidence="3">The sequence shown here is derived from an EMBL/GenBank/DDBJ whole genome shotgun (WGS) entry which is preliminary data.</text>
</comment>
<evidence type="ECO:0000313" key="3">
    <source>
        <dbReference type="EMBL" id="KAJ8446311.1"/>
    </source>
</evidence>
<dbReference type="EMBL" id="JAKOGI010000057">
    <property type="protein sequence ID" value="KAJ8446311.1"/>
    <property type="molecule type" value="Genomic_DNA"/>
</dbReference>
<dbReference type="Proteomes" id="UP001153076">
    <property type="component" value="Unassembled WGS sequence"/>
</dbReference>